<dbReference type="PANTHER" id="PTHR46825:SF11">
    <property type="entry name" value="PENICILLIN-BINDING PROTEIN 4"/>
    <property type="match status" value="1"/>
</dbReference>
<protein>
    <submittedName>
        <fullName evidence="5">Beta-lactamase family protein</fullName>
    </submittedName>
</protein>
<dbReference type="AlphaFoldDB" id="A0A4U0EVP2"/>
<reference evidence="5 6" key="1">
    <citation type="submission" date="2019-04" db="EMBL/GenBank/DDBJ databases">
        <title>Lacinutrix sp. nov., isolated from marine water.</title>
        <authorList>
            <person name="Kim W."/>
        </authorList>
    </citation>
    <scope>NUCLEOTIDE SEQUENCE [LARGE SCALE GENOMIC DNA]</scope>
    <source>
        <strain evidence="5 6">CAU 1491</strain>
    </source>
</reference>
<dbReference type="RefSeq" id="WP_136843144.1">
    <property type="nucleotide sequence ID" value="NZ_SUPL01000004.1"/>
</dbReference>
<evidence type="ECO:0000256" key="2">
    <source>
        <dbReference type="ARBA" id="ARBA00023136"/>
    </source>
</evidence>
<dbReference type="Gene3D" id="3.40.710.10">
    <property type="entry name" value="DD-peptidase/beta-lactamase superfamily"/>
    <property type="match status" value="1"/>
</dbReference>
<evidence type="ECO:0000313" key="5">
    <source>
        <dbReference type="EMBL" id="TJY35945.1"/>
    </source>
</evidence>
<dbReference type="SUPFAM" id="SSF56601">
    <property type="entry name" value="beta-lactamase/transpeptidase-like"/>
    <property type="match status" value="1"/>
</dbReference>
<dbReference type="Pfam" id="PF00144">
    <property type="entry name" value="Beta-lactamase"/>
    <property type="match status" value="1"/>
</dbReference>
<evidence type="ECO:0000256" key="3">
    <source>
        <dbReference type="SAM" id="SignalP"/>
    </source>
</evidence>
<keyword evidence="6" id="KW-1185">Reference proteome</keyword>
<keyword evidence="3" id="KW-0732">Signal</keyword>
<keyword evidence="2" id="KW-0472">Membrane</keyword>
<organism evidence="5 6">
    <name type="scientific">Pontimicrobium aquaticum</name>
    <dbReference type="NCBI Taxonomy" id="2565367"/>
    <lineage>
        <taxon>Bacteria</taxon>
        <taxon>Pseudomonadati</taxon>
        <taxon>Bacteroidota</taxon>
        <taxon>Flavobacteriia</taxon>
        <taxon>Flavobacteriales</taxon>
        <taxon>Flavobacteriaceae</taxon>
        <taxon>Pontimicrobium</taxon>
    </lineage>
</organism>
<evidence type="ECO:0000256" key="1">
    <source>
        <dbReference type="ARBA" id="ARBA00004370"/>
    </source>
</evidence>
<dbReference type="InterPro" id="IPR050491">
    <property type="entry name" value="AmpC-like"/>
</dbReference>
<dbReference type="EMBL" id="SUPL01000004">
    <property type="protein sequence ID" value="TJY35945.1"/>
    <property type="molecule type" value="Genomic_DNA"/>
</dbReference>
<dbReference type="InterPro" id="IPR012338">
    <property type="entry name" value="Beta-lactam/transpept-like"/>
</dbReference>
<dbReference type="InterPro" id="IPR001466">
    <property type="entry name" value="Beta-lactam-related"/>
</dbReference>
<name>A0A4U0EVP2_9FLAO</name>
<dbReference type="Proteomes" id="UP000307657">
    <property type="component" value="Unassembled WGS sequence"/>
</dbReference>
<dbReference type="OrthoDB" id="9793489at2"/>
<evidence type="ECO:0000313" key="6">
    <source>
        <dbReference type="Proteomes" id="UP000307657"/>
    </source>
</evidence>
<sequence length="368" mass="42282">MKKTINQTLKTKYLCISFALFSIIVNAQIAKQIDSLALVHASKGFNGNVLYSKNNSIVFTGNYGFSDFSSKKPLNDSTVFELASLSKQFTALAIVQLVEKGLIDYKTKVSKVIPKFPYKNITIEHLLRHQSGLPDYQKLFYDKKIWNRKKMATNQDVLNVLAKLKPDLMFAPGSKYDYDNTGYVVLALIIETASKQSYKTYVTNNIFKPAGMKTARVFNIEKHTASLNNTAKGYTYNKKRKNYQKVENDKNHKHIKWLNGVIGDRGIYASILDLEKWKKALRNNILITKQGKTQMFSVDTISPKYGYGFAIYETQSKGKWVYHNGSWSGYKTSAIYLPDSNEYLLILSNNRYEETYKTFEEDFYNLIQ</sequence>
<feature type="signal peptide" evidence="3">
    <location>
        <begin position="1"/>
        <end position="27"/>
    </location>
</feature>
<comment type="caution">
    <text evidence="5">The sequence shown here is derived from an EMBL/GenBank/DDBJ whole genome shotgun (WGS) entry which is preliminary data.</text>
</comment>
<dbReference type="GO" id="GO:0016020">
    <property type="term" value="C:membrane"/>
    <property type="evidence" value="ECO:0007669"/>
    <property type="project" value="UniProtKB-SubCell"/>
</dbReference>
<feature type="domain" description="Beta-lactamase-related" evidence="4">
    <location>
        <begin position="49"/>
        <end position="357"/>
    </location>
</feature>
<proteinExistence type="predicted"/>
<evidence type="ECO:0000259" key="4">
    <source>
        <dbReference type="Pfam" id="PF00144"/>
    </source>
</evidence>
<accession>A0A4U0EVP2</accession>
<gene>
    <name evidence="5" type="ORF">E5167_08770</name>
</gene>
<feature type="chain" id="PRO_5020883271" evidence="3">
    <location>
        <begin position="28"/>
        <end position="368"/>
    </location>
</feature>
<dbReference type="PANTHER" id="PTHR46825">
    <property type="entry name" value="D-ALANYL-D-ALANINE-CARBOXYPEPTIDASE/ENDOPEPTIDASE AMPH"/>
    <property type="match status" value="1"/>
</dbReference>
<comment type="subcellular location">
    <subcellularLocation>
        <location evidence="1">Membrane</location>
    </subcellularLocation>
</comment>